<accession>A0A811T6G8</accession>
<name>A0A811T6G8_9EURY</name>
<sequence>MKFGIPENATSEEKALFKSNWETIRERFLTSPDWQLFDGVEKPEEENDVFGGAIFFSILVIGSFLLVSLVYRKRS</sequence>
<dbReference type="AlphaFoldDB" id="A0A811T6G8"/>
<organism evidence="2 3">
    <name type="scientific">Candidatus Argoarchaeum ethanivorans</name>
    <dbReference type="NCBI Taxonomy" id="2608793"/>
    <lineage>
        <taxon>Archaea</taxon>
        <taxon>Methanobacteriati</taxon>
        <taxon>Methanobacteriota</taxon>
        <taxon>Stenosarchaea group</taxon>
        <taxon>Methanomicrobia</taxon>
        <taxon>Methanosarcinales</taxon>
        <taxon>Methanosarcinales incertae sedis</taxon>
        <taxon>GOM Arc I cluster</taxon>
        <taxon>Candidatus Argoarchaeum</taxon>
    </lineage>
</organism>
<evidence type="ECO:0000313" key="2">
    <source>
        <dbReference type="EMBL" id="CAD6491252.1"/>
    </source>
</evidence>
<gene>
    <name evidence="2" type="ORF">CHKLHMKO_00105</name>
</gene>
<evidence type="ECO:0000256" key="1">
    <source>
        <dbReference type="SAM" id="Phobius"/>
    </source>
</evidence>
<protein>
    <submittedName>
        <fullName evidence="2">Uncharacterized protein</fullName>
    </submittedName>
</protein>
<evidence type="ECO:0000313" key="3">
    <source>
        <dbReference type="Proteomes" id="UP000610373"/>
    </source>
</evidence>
<keyword evidence="1" id="KW-1133">Transmembrane helix</keyword>
<proteinExistence type="predicted"/>
<keyword evidence="1" id="KW-0472">Membrane</keyword>
<feature type="transmembrane region" description="Helical" evidence="1">
    <location>
        <begin position="49"/>
        <end position="71"/>
    </location>
</feature>
<keyword evidence="1" id="KW-0812">Transmembrane</keyword>
<dbReference type="Proteomes" id="UP000610373">
    <property type="component" value="Unassembled WGS sequence"/>
</dbReference>
<comment type="caution">
    <text evidence="2">The sequence shown here is derived from an EMBL/GenBank/DDBJ whole genome shotgun (WGS) entry which is preliminary data.</text>
</comment>
<dbReference type="EMBL" id="CAJHIO010000003">
    <property type="protein sequence ID" value="CAD6491252.1"/>
    <property type="molecule type" value="Genomic_DNA"/>
</dbReference>
<reference evidence="2" key="1">
    <citation type="submission" date="2020-10" db="EMBL/GenBank/DDBJ databases">
        <authorList>
            <person name="Hahn C.J."/>
            <person name="Laso-Perez R."/>
            <person name="Vulcano F."/>
            <person name="Vaziourakis K.-M."/>
            <person name="Stokke R."/>
            <person name="Steen I.H."/>
            <person name="Teske A."/>
            <person name="Boetius A."/>
            <person name="Liebeke M."/>
            <person name="Amann R."/>
            <person name="Knittel K."/>
        </authorList>
    </citation>
    <scope>NUCLEOTIDE SEQUENCE</scope>
    <source>
        <strain evidence="2">Gfbio:e3339647-f889-4370-9287-4fb5cb688e4c:AG392O15_GoMArc1</strain>
    </source>
</reference>